<dbReference type="InterPro" id="IPR044957">
    <property type="entry name" value="Ribosomal_bL32_bact"/>
</dbReference>
<dbReference type="GO" id="GO:0015934">
    <property type="term" value="C:large ribosomal subunit"/>
    <property type="evidence" value="ECO:0007669"/>
    <property type="project" value="InterPro"/>
</dbReference>
<proteinExistence type="inferred from homology"/>
<accession>A0A6V6XZL3</accession>
<evidence type="ECO:0000256" key="1">
    <source>
        <dbReference type="ARBA" id="ARBA00008560"/>
    </source>
</evidence>
<dbReference type="GO" id="GO:0003735">
    <property type="term" value="F:structural constituent of ribosome"/>
    <property type="evidence" value="ECO:0007669"/>
    <property type="project" value="InterPro"/>
</dbReference>
<comment type="similarity">
    <text evidence="1 5">Belongs to the bacterial ribosomal protein bL32 family.</text>
</comment>
<dbReference type="InterPro" id="IPR011332">
    <property type="entry name" value="Ribosomal_zn-bd"/>
</dbReference>
<dbReference type="Proteomes" id="UP000586454">
    <property type="component" value="Unassembled WGS sequence"/>
</dbReference>
<gene>
    <name evidence="5 6" type="primary">rpmF</name>
    <name evidence="6" type="ORF">PEPNEM18_00420</name>
</gene>
<evidence type="ECO:0000313" key="6">
    <source>
        <dbReference type="EMBL" id="CAC9924851.1"/>
    </source>
</evidence>
<dbReference type="InterPro" id="IPR002677">
    <property type="entry name" value="Ribosomal_bL32"/>
</dbReference>
<comment type="caution">
    <text evidence="6">The sequence shown here is derived from an EMBL/GenBank/DDBJ whole genome shotgun (WGS) entry which is preliminary data.</text>
</comment>
<dbReference type="HAMAP" id="MF_00340">
    <property type="entry name" value="Ribosomal_bL32"/>
    <property type="match status" value="1"/>
</dbReference>
<dbReference type="PANTHER" id="PTHR35534">
    <property type="entry name" value="50S RIBOSOMAL PROTEIN L32"/>
    <property type="match status" value="1"/>
</dbReference>
<keyword evidence="2 5" id="KW-0689">Ribosomal protein</keyword>
<keyword evidence="7" id="KW-1185">Reference proteome</keyword>
<dbReference type="NCBIfam" id="TIGR01031">
    <property type="entry name" value="rpmF_bact"/>
    <property type="match status" value="1"/>
</dbReference>
<dbReference type="AlphaFoldDB" id="A0A6V6XZL3"/>
<dbReference type="PANTHER" id="PTHR35534:SF1">
    <property type="entry name" value="LARGE RIBOSOMAL SUBUNIT PROTEIN BL32"/>
    <property type="match status" value="1"/>
</dbReference>
<protein>
    <recommendedName>
        <fullName evidence="4 5">Large ribosomal subunit protein bL32</fullName>
    </recommendedName>
</protein>
<evidence type="ECO:0000256" key="2">
    <source>
        <dbReference type="ARBA" id="ARBA00022980"/>
    </source>
</evidence>
<dbReference type="RefSeq" id="WP_180498751.1">
    <property type="nucleotide sequence ID" value="NZ_CAIJCS010000014.1"/>
</dbReference>
<evidence type="ECO:0000256" key="5">
    <source>
        <dbReference type="HAMAP-Rule" id="MF_00340"/>
    </source>
</evidence>
<dbReference type="GO" id="GO:0006412">
    <property type="term" value="P:translation"/>
    <property type="evidence" value="ECO:0007669"/>
    <property type="project" value="UniProtKB-UniRule"/>
</dbReference>
<dbReference type="Pfam" id="PF01783">
    <property type="entry name" value="Ribosomal_L32p"/>
    <property type="match status" value="1"/>
</dbReference>
<evidence type="ECO:0000313" key="7">
    <source>
        <dbReference type="Proteomes" id="UP000586454"/>
    </source>
</evidence>
<dbReference type="SUPFAM" id="SSF57829">
    <property type="entry name" value="Zn-binding ribosomal proteins"/>
    <property type="match status" value="1"/>
</dbReference>
<organism evidence="6 7">
    <name type="scientific">Aedoeadaptatus nemausensis</name>
    <dbReference type="NCBI Taxonomy" id="2582829"/>
    <lineage>
        <taxon>Bacteria</taxon>
        <taxon>Bacillati</taxon>
        <taxon>Bacillota</taxon>
        <taxon>Tissierellia</taxon>
        <taxon>Tissierellales</taxon>
        <taxon>Peptoniphilaceae</taxon>
        <taxon>Aedoeadaptatus</taxon>
    </lineage>
</organism>
<evidence type="ECO:0000256" key="3">
    <source>
        <dbReference type="ARBA" id="ARBA00023274"/>
    </source>
</evidence>
<name>A0A6V6XZL3_9FIRM</name>
<dbReference type="EMBL" id="CAIJCS010000014">
    <property type="protein sequence ID" value="CAC9924851.1"/>
    <property type="molecule type" value="Genomic_DNA"/>
</dbReference>
<evidence type="ECO:0000256" key="4">
    <source>
        <dbReference type="ARBA" id="ARBA00035178"/>
    </source>
</evidence>
<keyword evidence="3 5" id="KW-0687">Ribonucleoprotein</keyword>
<sequence length="62" mass="7091">MAVPKRKTSKQRKNKRRASSYRLNKATIVECPNCHETKLPHRVCPSCGYYAGKEVIAKSEEI</sequence>
<reference evidence="6 7" key="1">
    <citation type="submission" date="2020-06" db="EMBL/GenBank/DDBJ databases">
        <authorList>
            <person name="Criscuolo A."/>
        </authorList>
    </citation>
    <scope>NUCLEOTIDE SEQUENCE [LARGE SCALE GENOMIC DNA]</scope>
    <source>
        <strain evidence="6">1804121828</strain>
    </source>
</reference>